<comment type="subunit">
    <text evidence="2">Directly interacts with tubulin-gamma; this interaction determines centrosomal localization.</text>
</comment>
<protein>
    <recommendedName>
        <fullName evidence="3">Centrosomal protein of 70 kDa</fullName>
    </recommendedName>
</protein>
<dbReference type="OrthoDB" id="2020926at2759"/>
<dbReference type="EMBL" id="JAPFRF010000001">
    <property type="protein sequence ID" value="KAJ7345849.1"/>
    <property type="molecule type" value="Genomic_DNA"/>
</dbReference>
<evidence type="ECO:0000256" key="8">
    <source>
        <dbReference type="ARBA" id="ARBA00025273"/>
    </source>
</evidence>
<dbReference type="GO" id="GO:0043015">
    <property type="term" value="F:gamma-tubulin binding"/>
    <property type="evidence" value="ECO:0007669"/>
    <property type="project" value="InterPro"/>
</dbReference>
<dbReference type="PANTHER" id="PTHR14594:SF1">
    <property type="entry name" value="CENTROSOMAL PROTEIN OF 70 KDA"/>
    <property type="match status" value="1"/>
</dbReference>
<evidence type="ECO:0000313" key="12">
    <source>
        <dbReference type="Proteomes" id="UP001142489"/>
    </source>
</evidence>
<reference evidence="11" key="1">
    <citation type="journal article" date="2023" name="DNA Res.">
        <title>Chromosome-level genome assembly of Phrynocephalus forsythii using third-generation DNA sequencing and Hi-C analysis.</title>
        <authorList>
            <person name="Qi Y."/>
            <person name="Zhao W."/>
            <person name="Zhao Y."/>
            <person name="Niu C."/>
            <person name="Cao S."/>
            <person name="Zhang Y."/>
        </authorList>
    </citation>
    <scope>NUCLEOTIDE SEQUENCE</scope>
    <source>
        <tissue evidence="11">Muscle</tissue>
    </source>
</reference>
<sequence>MSFQTQIIETRARSDQLFHDNINLKKEMEMRPTLEELKFYKHQVKKLEKTVKNIKTHGSNKEENMKENREVNSNIAQEQLQEVNRKYLQVLSSIDSIVRSPRRAPLVSHMQKNRTPQSGTKETEPGCGFEHLPFTVEMWADQLMALKNVHRSLKRLFTQLVPWHTVAMQDDKEHIRVEDLQLLLDEISEEIEHEEKKNHVPSQQTLYAIVCHFQKLFDVNSLNGIYPRMNEVYTKLGEMTNAMRNLRDLLELDTSAPPSVLVNTVGKLCSLFNEKVTWQVGQMLGTQDIESLVYKLEEYDEFFPAFQALIEDLLHILEVRNLTEILPAVQKLKWKAHV</sequence>
<keyword evidence="7" id="KW-0206">Cytoskeleton</keyword>
<evidence type="ECO:0000256" key="3">
    <source>
        <dbReference type="ARBA" id="ARBA00018408"/>
    </source>
</evidence>
<dbReference type="Proteomes" id="UP001142489">
    <property type="component" value="Unassembled WGS sequence"/>
</dbReference>
<dbReference type="InterPro" id="IPR037692">
    <property type="entry name" value="CEP70"/>
</dbReference>
<keyword evidence="12" id="KW-1185">Reference proteome</keyword>
<accession>A0A9Q0YBS6</accession>
<evidence type="ECO:0000256" key="7">
    <source>
        <dbReference type="ARBA" id="ARBA00023212"/>
    </source>
</evidence>
<proteinExistence type="predicted"/>
<evidence type="ECO:0000256" key="6">
    <source>
        <dbReference type="ARBA" id="ARBA00023054"/>
    </source>
</evidence>
<evidence type="ECO:0000256" key="4">
    <source>
        <dbReference type="ARBA" id="ARBA00022490"/>
    </source>
</evidence>
<feature type="coiled-coil region" evidence="9">
    <location>
        <begin position="37"/>
        <end position="86"/>
    </location>
</feature>
<evidence type="ECO:0000256" key="1">
    <source>
        <dbReference type="ARBA" id="ARBA00004300"/>
    </source>
</evidence>
<keyword evidence="5" id="KW-0802">TPR repeat</keyword>
<dbReference type="GO" id="GO:0060271">
    <property type="term" value="P:cilium assembly"/>
    <property type="evidence" value="ECO:0007669"/>
    <property type="project" value="InterPro"/>
</dbReference>
<evidence type="ECO:0000256" key="5">
    <source>
        <dbReference type="ARBA" id="ARBA00022803"/>
    </source>
</evidence>
<dbReference type="AlphaFoldDB" id="A0A9Q0YBS6"/>
<keyword evidence="6 9" id="KW-0175">Coiled coil</keyword>
<dbReference type="PANTHER" id="PTHR14594">
    <property type="entry name" value="CENTROSOMAL PROTEIN OF 70 KDA"/>
    <property type="match status" value="1"/>
</dbReference>
<comment type="caution">
    <text evidence="11">The sequence shown here is derived from an EMBL/GenBank/DDBJ whole genome shotgun (WGS) entry which is preliminary data.</text>
</comment>
<dbReference type="GO" id="GO:0070507">
    <property type="term" value="P:regulation of microtubule cytoskeleton organization"/>
    <property type="evidence" value="ECO:0007669"/>
    <property type="project" value="InterPro"/>
</dbReference>
<evidence type="ECO:0000313" key="11">
    <source>
        <dbReference type="EMBL" id="KAJ7345849.1"/>
    </source>
</evidence>
<comment type="subcellular location">
    <subcellularLocation>
        <location evidence="1">Cytoplasm</location>
        <location evidence="1">Cytoskeleton</location>
        <location evidence="1">Microtubule organizing center</location>
        <location evidence="1">Centrosome</location>
    </subcellularLocation>
</comment>
<evidence type="ECO:0000256" key="9">
    <source>
        <dbReference type="SAM" id="Coils"/>
    </source>
</evidence>
<comment type="function">
    <text evidence="8">Plays a role in the organization of both preexisting and nascent microtubules in interphase cells. During mitosis, required for the organization and orientation of the mitotic spindle.</text>
</comment>
<evidence type="ECO:0000256" key="10">
    <source>
        <dbReference type="SAM" id="MobiDB-lite"/>
    </source>
</evidence>
<evidence type="ECO:0000256" key="2">
    <source>
        <dbReference type="ARBA" id="ARBA00011832"/>
    </source>
</evidence>
<keyword evidence="4" id="KW-0963">Cytoplasm</keyword>
<gene>
    <name evidence="11" type="ORF">JRQ81_001799</name>
</gene>
<feature type="region of interest" description="Disordered" evidence="10">
    <location>
        <begin position="107"/>
        <end position="126"/>
    </location>
</feature>
<dbReference type="GO" id="GO:0005813">
    <property type="term" value="C:centrosome"/>
    <property type="evidence" value="ECO:0007669"/>
    <property type="project" value="UniProtKB-SubCell"/>
</dbReference>
<name>A0A9Q0YBS6_9SAUR</name>
<organism evidence="11 12">
    <name type="scientific">Phrynocephalus forsythii</name>
    <dbReference type="NCBI Taxonomy" id="171643"/>
    <lineage>
        <taxon>Eukaryota</taxon>
        <taxon>Metazoa</taxon>
        <taxon>Chordata</taxon>
        <taxon>Craniata</taxon>
        <taxon>Vertebrata</taxon>
        <taxon>Euteleostomi</taxon>
        <taxon>Lepidosauria</taxon>
        <taxon>Squamata</taxon>
        <taxon>Bifurcata</taxon>
        <taxon>Unidentata</taxon>
        <taxon>Episquamata</taxon>
        <taxon>Toxicofera</taxon>
        <taxon>Iguania</taxon>
        <taxon>Acrodonta</taxon>
        <taxon>Agamidae</taxon>
        <taxon>Agaminae</taxon>
        <taxon>Phrynocephalus</taxon>
    </lineage>
</organism>